<proteinExistence type="inferred from homology"/>
<dbReference type="Gene3D" id="3.90.960.10">
    <property type="entry name" value="YbaK/aminoacyl-tRNA synthetase-associated domain"/>
    <property type="match status" value="1"/>
</dbReference>
<evidence type="ECO:0000256" key="4">
    <source>
        <dbReference type="PIRNR" id="PIRNR006181"/>
    </source>
</evidence>
<dbReference type="CDD" id="cd00002">
    <property type="entry name" value="YbaK_deacylase"/>
    <property type="match status" value="1"/>
</dbReference>
<name>A0A6C2C5L8_9LACO</name>
<keyword evidence="2 4" id="KW-0648">Protein biosynthesis</keyword>
<gene>
    <name evidence="6" type="ORF">ESZ50_06930</name>
</gene>
<dbReference type="Pfam" id="PF04073">
    <property type="entry name" value="tRNA_edit"/>
    <property type="match status" value="1"/>
</dbReference>
<dbReference type="RefSeq" id="WP_148622840.1">
    <property type="nucleotide sequence ID" value="NZ_SDGZ01000015.1"/>
</dbReference>
<dbReference type="PANTHER" id="PTHR30411">
    <property type="entry name" value="CYTOPLASMIC PROTEIN"/>
    <property type="match status" value="1"/>
</dbReference>
<comment type="caution">
    <text evidence="6">The sequence shown here is derived from an EMBL/GenBank/DDBJ whole genome shotgun (WGS) entry which is preliminary data.</text>
</comment>
<evidence type="ECO:0000259" key="5">
    <source>
        <dbReference type="Pfam" id="PF04073"/>
    </source>
</evidence>
<keyword evidence="3 4" id="KW-0456">Lyase</keyword>
<protein>
    <recommendedName>
        <fullName evidence="4">Cys-tRNA(Pro)/Cys-tRNA(Cys) deacylase</fullName>
        <ecNumber evidence="4">4.2.-.-</ecNumber>
    </recommendedName>
</protein>
<keyword evidence="7" id="KW-1185">Reference proteome</keyword>
<dbReference type="EMBL" id="SDGZ01000015">
    <property type="protein sequence ID" value="TYC48979.1"/>
    <property type="molecule type" value="Genomic_DNA"/>
</dbReference>
<dbReference type="EC" id="4.2.-.-" evidence="4"/>
<evidence type="ECO:0000256" key="1">
    <source>
        <dbReference type="ARBA" id="ARBA00009798"/>
    </source>
</evidence>
<accession>A0A6C2C5L8</accession>
<dbReference type="PANTHER" id="PTHR30411:SF0">
    <property type="entry name" value="CYS-TRNA(PRO)_CYS-TRNA(CYS) DEACYLASE YBAK"/>
    <property type="match status" value="1"/>
</dbReference>
<evidence type="ECO:0000313" key="6">
    <source>
        <dbReference type="EMBL" id="TYC48979.1"/>
    </source>
</evidence>
<reference evidence="6 7" key="1">
    <citation type="submission" date="2019-01" db="EMBL/GenBank/DDBJ databases">
        <title>Weissella sp. nov., a novel lactic acid bacterium isolated from animal feces.</title>
        <authorList>
            <person name="Wang L.-T."/>
        </authorList>
    </citation>
    <scope>NUCLEOTIDE SEQUENCE [LARGE SCALE GENOMIC DNA]</scope>
    <source>
        <strain evidence="6 7">8H-2</strain>
    </source>
</reference>
<dbReference type="InterPro" id="IPR036754">
    <property type="entry name" value="YbaK/aa-tRNA-synt-asso_dom_sf"/>
</dbReference>
<dbReference type="InterPro" id="IPR004369">
    <property type="entry name" value="Prolyl-tRNA_editing_YbaK/EbsC"/>
</dbReference>
<evidence type="ECO:0000256" key="3">
    <source>
        <dbReference type="ARBA" id="ARBA00023239"/>
    </source>
</evidence>
<dbReference type="SUPFAM" id="SSF55826">
    <property type="entry name" value="YbaK/ProRS associated domain"/>
    <property type="match status" value="1"/>
</dbReference>
<dbReference type="GO" id="GO:0016829">
    <property type="term" value="F:lyase activity"/>
    <property type="evidence" value="ECO:0007669"/>
    <property type="project" value="UniProtKB-KW"/>
</dbReference>
<dbReference type="PIRSF" id="PIRSF006181">
    <property type="entry name" value="EbsC_YbaK"/>
    <property type="match status" value="1"/>
</dbReference>
<organism evidence="6 7">
    <name type="scientific">Weissella muntiaci</name>
    <dbReference type="NCBI Taxonomy" id="2508881"/>
    <lineage>
        <taxon>Bacteria</taxon>
        <taxon>Bacillati</taxon>
        <taxon>Bacillota</taxon>
        <taxon>Bacilli</taxon>
        <taxon>Lactobacillales</taxon>
        <taxon>Lactobacillaceae</taxon>
        <taxon>Weissella</taxon>
    </lineage>
</organism>
<dbReference type="GO" id="GO:0002161">
    <property type="term" value="F:aminoacyl-tRNA deacylase activity"/>
    <property type="evidence" value="ECO:0007669"/>
    <property type="project" value="InterPro"/>
</dbReference>
<evidence type="ECO:0000256" key="2">
    <source>
        <dbReference type="ARBA" id="ARBA00022917"/>
    </source>
</evidence>
<sequence>MAKKERIKKILVEQILDKAGVPHETIYFPKGMEPDPERMEYYDLSQHVIYKTLALSGNVTGPVIGIVPVDEHLDEKKLAVVSGNKKVNMIPTRELQKTTGYIHGANNPVGIWQNKKFPIYIDKGALEQGMITVSAGEVGRSIRIDAQALATFVQAEFADLVAQNQGTERNEWN</sequence>
<dbReference type="OrthoDB" id="9809296at2"/>
<evidence type="ECO:0000313" key="7">
    <source>
        <dbReference type="Proteomes" id="UP000371977"/>
    </source>
</evidence>
<dbReference type="Proteomes" id="UP000371977">
    <property type="component" value="Unassembled WGS sequence"/>
</dbReference>
<feature type="domain" description="YbaK/aminoacyl-tRNA synthetase-associated" evidence="5">
    <location>
        <begin position="40"/>
        <end position="151"/>
    </location>
</feature>
<dbReference type="GO" id="GO:0006412">
    <property type="term" value="P:translation"/>
    <property type="evidence" value="ECO:0007669"/>
    <property type="project" value="UniProtKB-KW"/>
</dbReference>
<dbReference type="AlphaFoldDB" id="A0A6C2C5L8"/>
<comment type="similarity">
    <text evidence="1 4">Belongs to the prolyl-tRNA editing family. YbaK/EbsC subfamily.</text>
</comment>
<dbReference type="InterPro" id="IPR007214">
    <property type="entry name" value="YbaK/aa-tRNA-synth-assoc-dom"/>
</dbReference>